<reference evidence="4" key="1">
    <citation type="submission" date="2021-06" db="EMBL/GenBank/DDBJ databases">
        <authorList>
            <person name="Hodson N. C."/>
            <person name="Mongue J. A."/>
            <person name="Jaron S. K."/>
        </authorList>
    </citation>
    <scope>NUCLEOTIDE SEQUENCE</scope>
</reference>
<dbReference type="EMBL" id="CAJVCH010223520">
    <property type="protein sequence ID" value="CAG7732026.1"/>
    <property type="molecule type" value="Genomic_DNA"/>
</dbReference>
<comment type="caution">
    <text evidence="4">The sequence shown here is derived from an EMBL/GenBank/DDBJ whole genome shotgun (WGS) entry which is preliminary data.</text>
</comment>
<gene>
    <name evidence="4" type="ORF">AFUS01_LOCUS20567</name>
</gene>
<organism evidence="4 5">
    <name type="scientific">Allacma fusca</name>
    <dbReference type="NCBI Taxonomy" id="39272"/>
    <lineage>
        <taxon>Eukaryota</taxon>
        <taxon>Metazoa</taxon>
        <taxon>Ecdysozoa</taxon>
        <taxon>Arthropoda</taxon>
        <taxon>Hexapoda</taxon>
        <taxon>Collembola</taxon>
        <taxon>Symphypleona</taxon>
        <taxon>Sminthuridae</taxon>
        <taxon>Allacma</taxon>
    </lineage>
</organism>
<feature type="region of interest" description="Disordered" evidence="1">
    <location>
        <begin position="93"/>
        <end position="116"/>
    </location>
</feature>
<evidence type="ECO:0000256" key="1">
    <source>
        <dbReference type="SAM" id="MobiDB-lite"/>
    </source>
</evidence>
<dbReference type="Pfam" id="PF02932">
    <property type="entry name" value="Neur_chan_memb"/>
    <property type="match status" value="1"/>
</dbReference>
<keyword evidence="2" id="KW-0472">Membrane</keyword>
<dbReference type="InterPro" id="IPR006029">
    <property type="entry name" value="Neurotrans-gated_channel_TM"/>
</dbReference>
<feature type="transmembrane region" description="Helical" evidence="2">
    <location>
        <begin position="61"/>
        <end position="83"/>
    </location>
</feature>
<evidence type="ECO:0000259" key="3">
    <source>
        <dbReference type="Pfam" id="PF02932"/>
    </source>
</evidence>
<dbReference type="OrthoDB" id="203862at2759"/>
<dbReference type="AlphaFoldDB" id="A0A8J2KUP5"/>
<dbReference type="GO" id="GO:0006811">
    <property type="term" value="P:monoatomic ion transport"/>
    <property type="evidence" value="ECO:0007669"/>
    <property type="project" value="InterPro"/>
</dbReference>
<protein>
    <recommendedName>
        <fullName evidence="3">Neurotransmitter-gated ion-channel transmembrane domain-containing protein</fullName>
    </recommendedName>
</protein>
<sequence>MFKKSGQTEEEEQRILVLIDVAEPGVRDVKEFLGILERLKTDSSISLAFNECVHYATALDWFLVMSFGFVMATLLEFASVHYFTKVGSGERGEAFGEEEEWEEPTENRSSDWTRPQKNPNVNCSIVYNDHRHFGWRSPVEIFDTPSKSMESKETQTEKKMSCFSQFLRCVVADETFRRERQKAAAGERSTNSVSKIDKISRVLFPLSFFFLNCFYWGMYSYLHDTCELKNHPQPSFRSP</sequence>
<dbReference type="GO" id="GO:0016020">
    <property type="term" value="C:membrane"/>
    <property type="evidence" value="ECO:0007669"/>
    <property type="project" value="InterPro"/>
</dbReference>
<proteinExistence type="predicted"/>
<accession>A0A8J2KUP5</accession>
<evidence type="ECO:0000256" key="2">
    <source>
        <dbReference type="SAM" id="Phobius"/>
    </source>
</evidence>
<feature type="transmembrane region" description="Helical" evidence="2">
    <location>
        <begin position="202"/>
        <end position="222"/>
    </location>
</feature>
<feature type="domain" description="Neurotransmitter-gated ion-channel transmembrane" evidence="3">
    <location>
        <begin position="55"/>
        <end position="216"/>
    </location>
</feature>
<keyword evidence="2" id="KW-1133">Transmembrane helix</keyword>
<evidence type="ECO:0000313" key="4">
    <source>
        <dbReference type="EMBL" id="CAG7732026.1"/>
    </source>
</evidence>
<name>A0A8J2KUP5_9HEXA</name>
<keyword evidence="5" id="KW-1185">Reference proteome</keyword>
<dbReference type="Proteomes" id="UP000708208">
    <property type="component" value="Unassembled WGS sequence"/>
</dbReference>
<feature type="compositionally biased region" description="Acidic residues" evidence="1">
    <location>
        <begin position="95"/>
        <end position="104"/>
    </location>
</feature>
<keyword evidence="2" id="KW-0812">Transmembrane</keyword>
<evidence type="ECO:0000313" key="5">
    <source>
        <dbReference type="Proteomes" id="UP000708208"/>
    </source>
</evidence>